<evidence type="ECO:0000313" key="1">
    <source>
        <dbReference type="EMBL" id="ALJ57849.1"/>
    </source>
</evidence>
<organism evidence="1 5">
    <name type="scientific">Bacteroides cellulosilyticus</name>
    <dbReference type="NCBI Taxonomy" id="246787"/>
    <lineage>
        <taxon>Bacteria</taxon>
        <taxon>Pseudomonadati</taxon>
        <taxon>Bacteroidota</taxon>
        <taxon>Bacteroidia</taxon>
        <taxon>Bacteroidales</taxon>
        <taxon>Bacteroidaceae</taxon>
        <taxon>Bacteroides</taxon>
    </lineage>
</organism>
<evidence type="ECO:0000313" key="6">
    <source>
        <dbReference type="Proteomes" id="UP000448877"/>
    </source>
</evidence>
<reference evidence="1 5" key="1">
    <citation type="journal article" date="2015" name="Science">
        <title>Genetic determinants of in vivo fitness and diet responsiveness in multiple human gut Bacteroides.</title>
        <authorList>
            <person name="Wu M."/>
            <person name="McNulty N.P."/>
            <person name="Rodionov D.A."/>
            <person name="Khoroshkin M.S."/>
            <person name="Griffin N.W."/>
            <person name="Cheng J."/>
            <person name="Latreille P."/>
            <person name="Kerstetter R.A."/>
            <person name="Terrapon N."/>
            <person name="Henrissat B."/>
            <person name="Osterman A.L."/>
            <person name="Gordon J.I."/>
        </authorList>
    </citation>
    <scope>NUCLEOTIDE SEQUENCE [LARGE SCALE GENOMIC DNA]</scope>
    <source>
        <strain evidence="1 5">WH2</strain>
    </source>
</reference>
<reference evidence="2 6" key="2">
    <citation type="journal article" date="2019" name="Nat. Med.">
        <title>A library of human gut bacterial isolates paired with longitudinal multiomics data enables mechanistic microbiome research.</title>
        <authorList>
            <person name="Poyet M."/>
            <person name="Groussin M."/>
            <person name="Gibbons S.M."/>
            <person name="Avila-Pacheco J."/>
            <person name="Jiang X."/>
            <person name="Kearney S.M."/>
            <person name="Perrotta A.R."/>
            <person name="Berdy B."/>
            <person name="Zhao S."/>
            <person name="Lieberman T.D."/>
            <person name="Swanson P.K."/>
            <person name="Smith M."/>
            <person name="Roesemann S."/>
            <person name="Alexander J.E."/>
            <person name="Rich S.A."/>
            <person name="Livny J."/>
            <person name="Vlamakis H."/>
            <person name="Clish C."/>
            <person name="Bullock K."/>
            <person name="Deik A."/>
            <person name="Scott J."/>
            <person name="Pierce K.A."/>
            <person name="Xavier R.J."/>
            <person name="Alm E.J."/>
        </authorList>
    </citation>
    <scope>NUCLEOTIDE SEQUENCE [LARGE SCALE GENOMIC DNA]</scope>
    <source>
        <strain evidence="2 6">BIOML-A6</strain>
    </source>
</reference>
<evidence type="ECO:0000313" key="5">
    <source>
        <dbReference type="Proteomes" id="UP000061809"/>
    </source>
</evidence>
<dbReference type="Proteomes" id="UP001221924">
    <property type="component" value="Unassembled WGS sequence"/>
</dbReference>
<protein>
    <submittedName>
        <fullName evidence="1">Uncharacterized protein</fullName>
    </submittedName>
</protein>
<reference evidence="4" key="4">
    <citation type="submission" date="2023-08" db="EMBL/GenBank/DDBJ databases">
        <title>Reintroducing virulent viruses to syntetic microbiomes.</title>
        <authorList>
            <person name="Wilde J."/>
            <person name="Boyes R."/>
            <person name="Robinson A.V."/>
            <person name="Daisley B.A."/>
            <person name="Allen-Vercoe E."/>
        </authorList>
    </citation>
    <scope>NUCLEOTIDE SEQUENCE</scope>
    <source>
        <strain evidence="4">225I_12FAA</strain>
    </source>
</reference>
<dbReference type="PATRIC" id="fig|246787.4.peg.603"/>
<dbReference type="EMBL" id="JAVSNH010000001">
    <property type="protein sequence ID" value="MDT4511407.1"/>
    <property type="molecule type" value="Genomic_DNA"/>
</dbReference>
<dbReference type="AlphaFoldDB" id="A0A0P0G1X4"/>
<dbReference type="EMBL" id="VVYV01000021">
    <property type="protein sequence ID" value="KAA5417491.1"/>
    <property type="molecule type" value="Genomic_DNA"/>
</dbReference>
<dbReference type="Proteomes" id="UP001266995">
    <property type="component" value="Unassembled WGS sequence"/>
</dbReference>
<sequence length="124" mass="14420">MEVEWFELLPEQCPPEDAQQCDGYYYRIANGNPAQSVDFFSQRRLQPDKVFKGLGVDECITRAVSLFSDRKEAEKRLKLPKFRNANIALVELKPKDGMIKKTFGTAHYSWWRTKDFDVSQAKVI</sequence>
<dbReference type="Proteomes" id="UP000448877">
    <property type="component" value="Unassembled WGS sequence"/>
</dbReference>
<dbReference type="KEGG" id="bcel:BcellWH2_00581"/>
<evidence type="ECO:0000313" key="3">
    <source>
        <dbReference type="EMBL" id="MDE8696064.1"/>
    </source>
</evidence>
<dbReference type="Proteomes" id="UP000061809">
    <property type="component" value="Chromosome"/>
</dbReference>
<dbReference type="EMBL" id="JARFID010000021">
    <property type="protein sequence ID" value="MDE8696064.1"/>
    <property type="molecule type" value="Genomic_DNA"/>
</dbReference>
<name>A0A0P0G1X4_9BACE</name>
<evidence type="ECO:0000313" key="4">
    <source>
        <dbReference type="EMBL" id="MDT4511407.1"/>
    </source>
</evidence>
<evidence type="ECO:0000313" key="2">
    <source>
        <dbReference type="EMBL" id="KAA5417491.1"/>
    </source>
</evidence>
<dbReference type="EMBL" id="CP012801">
    <property type="protein sequence ID" value="ALJ57849.1"/>
    <property type="molecule type" value="Genomic_DNA"/>
</dbReference>
<dbReference type="RefSeq" id="WP_007217930.1">
    <property type="nucleotide sequence ID" value="NZ_CABMLT010000026.1"/>
</dbReference>
<accession>A0A0P0G1X4</accession>
<proteinExistence type="predicted"/>
<gene>
    <name evidence="1" type="ORF">BcellWH2_00581</name>
    <name evidence="2" type="ORF">F2Y81_13355</name>
    <name evidence="3" type="ORF">PZH42_18290</name>
    <name evidence="4" type="ORF">RO785_10495</name>
</gene>
<dbReference type="eggNOG" id="ENOG5033D81">
    <property type="taxonomic scope" value="Bacteria"/>
</dbReference>
<reference evidence="3" key="3">
    <citation type="submission" date="2023-03" db="EMBL/GenBank/DDBJ databases">
        <title>DFI Biobank Strains.</title>
        <authorList>
            <person name="Mostad J."/>
            <person name="Paddock L."/>
            <person name="Medina S."/>
            <person name="Waligurski E."/>
            <person name="Barat B."/>
            <person name="Smith R."/>
            <person name="Burgo V."/>
            <person name="Metcalfe C."/>
            <person name="Woodson C."/>
            <person name="Sundararajan A."/>
            <person name="Ramaswamy R."/>
            <person name="Lin H."/>
            <person name="Pamer E.G."/>
        </authorList>
    </citation>
    <scope>NUCLEOTIDE SEQUENCE</scope>
    <source>
        <strain evidence="3">DFI.9.5</strain>
    </source>
</reference>